<dbReference type="SUPFAM" id="SSF52540">
    <property type="entry name" value="P-loop containing nucleoside triphosphate hydrolases"/>
    <property type="match status" value="1"/>
</dbReference>
<dbReference type="EMBL" id="MU865335">
    <property type="protein sequence ID" value="KAK4227122.1"/>
    <property type="molecule type" value="Genomic_DNA"/>
</dbReference>
<sequence>MDPWTAVQCASAALGIIDVTKNVLSLAYQAYTGSSSLQPTLDELRADLKRLRTLQNNLETKQPVHGSRTDAEISELSQECNIIITSLIDIIDKICKHEEKGPNVWTSLKEAVGTLWNRREIEELQRRLERHQQKLPLLMIAACRTEQAETHDTVKKIAEKLEHGTLFKARFTDDNFTEDLLAQLAYEEMDDRYDSIREPHKDTASWIFRRESLEDEHHFVRWLEQENPDSESESDIFWITGKPGSGKSTLMKFIVNAKNTSSSLRKWAGERPMLLLSTYFWISGEETQRSKAGFLRLVLYEAIKQHRDLGAQVFQERLRTYRILGPFIWKENPWTAVELERLMRRLMKTACKTMKVAMFVDGLDEYGDDPKEIIDLLEDLCKISATDQAGSTLKLCISSRFWPEFQARFSYKPKIRMEDRNGPDIQSYVTSTLRKHPRWNTISRDRAEKLNTDIVTMAEGVFLWAHLVTQMLTDALDNGDGAEELGVILYSLPLEFSQLFGRILGSLETDPEGFRKASRLLEIVLGTWNSHLSAMEIFYALSDPEEISRLSIQELGETEREEKIEQVKWMVAARTKCLLQVTHGSDRPNWFDKPRIQFIHRTVGDYLKQTVVRQKLEDAIGPEESFNPLERLALAQLARLKTCFKPNWHPYKGRHDMWMLSGINYMILAHPGDTLAARNRRDRFIKEIASTSLLLLESLFGGVHALGVLLRSTQWPKLRPCSHVDCWQEAFSLDVAARFGLHDYLQANLNQIPLKCRGIWGTYLFALQNAQTRVVSLKSEKERQAWMGLYLDRPELVLESQDRVAGKEIFKRWQRDEKLRTSKAKILKTVDWIKRGFA</sequence>
<reference evidence="4" key="2">
    <citation type="submission" date="2023-05" db="EMBL/GenBank/DDBJ databases">
        <authorList>
            <consortium name="Lawrence Berkeley National Laboratory"/>
            <person name="Steindorff A."/>
            <person name="Hensen N."/>
            <person name="Bonometti L."/>
            <person name="Westerberg I."/>
            <person name="Brannstrom I.O."/>
            <person name="Guillou S."/>
            <person name="Cros-Aarteil S."/>
            <person name="Calhoun S."/>
            <person name="Haridas S."/>
            <person name="Kuo A."/>
            <person name="Mondo S."/>
            <person name="Pangilinan J."/>
            <person name="Riley R."/>
            <person name="Labutti K."/>
            <person name="Andreopoulos B."/>
            <person name="Lipzen A."/>
            <person name="Chen C."/>
            <person name="Yanf M."/>
            <person name="Daum C."/>
            <person name="Ng V."/>
            <person name="Clum A."/>
            <person name="Ohm R."/>
            <person name="Martin F."/>
            <person name="Silar P."/>
            <person name="Natvig D."/>
            <person name="Lalanne C."/>
            <person name="Gautier V."/>
            <person name="Ament-Velasquez S.L."/>
            <person name="Kruys A."/>
            <person name="Hutchinson M.I."/>
            <person name="Powell A.J."/>
            <person name="Barry K."/>
            <person name="Miller A.N."/>
            <person name="Grigoriev I.V."/>
            <person name="Debuchy R."/>
            <person name="Gladieux P."/>
            <person name="Thoren M.H."/>
            <person name="Johannesson H."/>
        </authorList>
    </citation>
    <scope>NUCLEOTIDE SEQUENCE</scope>
    <source>
        <strain evidence="4">CBS 990.96</strain>
    </source>
</reference>
<keyword evidence="5" id="KW-1185">Reference proteome</keyword>
<evidence type="ECO:0008006" key="6">
    <source>
        <dbReference type="Google" id="ProtNLM"/>
    </source>
</evidence>
<dbReference type="Proteomes" id="UP001301958">
    <property type="component" value="Unassembled WGS sequence"/>
</dbReference>
<gene>
    <name evidence="4" type="ORF">QBC38DRAFT_443947</name>
</gene>
<keyword evidence="1" id="KW-0677">Repeat</keyword>
<dbReference type="InterPro" id="IPR027417">
    <property type="entry name" value="P-loop_NTPase"/>
</dbReference>
<proteinExistence type="predicted"/>
<feature type="domain" description="Nephrocystin 3-like N-terminal" evidence="2">
    <location>
        <begin position="215"/>
        <end position="400"/>
    </location>
</feature>
<protein>
    <recommendedName>
        <fullName evidence="6">NACHT domain-containing protein</fullName>
    </recommendedName>
</protein>
<dbReference type="PANTHER" id="PTHR10039:SF5">
    <property type="entry name" value="NACHT DOMAIN-CONTAINING PROTEIN"/>
    <property type="match status" value="1"/>
</dbReference>
<dbReference type="InterPro" id="IPR056884">
    <property type="entry name" value="NPHP3-like_N"/>
</dbReference>
<evidence type="ECO:0000259" key="3">
    <source>
        <dbReference type="Pfam" id="PF25053"/>
    </source>
</evidence>
<dbReference type="Pfam" id="PF25053">
    <property type="entry name" value="DUF7791"/>
    <property type="match status" value="1"/>
</dbReference>
<dbReference type="Gene3D" id="3.40.50.300">
    <property type="entry name" value="P-loop containing nucleotide triphosphate hydrolases"/>
    <property type="match status" value="1"/>
</dbReference>
<evidence type="ECO:0000313" key="5">
    <source>
        <dbReference type="Proteomes" id="UP001301958"/>
    </source>
</evidence>
<evidence type="ECO:0000259" key="2">
    <source>
        <dbReference type="Pfam" id="PF24883"/>
    </source>
</evidence>
<dbReference type="InterPro" id="IPR056693">
    <property type="entry name" value="DUF7791"/>
</dbReference>
<evidence type="ECO:0000313" key="4">
    <source>
        <dbReference type="EMBL" id="KAK4227122.1"/>
    </source>
</evidence>
<evidence type="ECO:0000256" key="1">
    <source>
        <dbReference type="ARBA" id="ARBA00022737"/>
    </source>
</evidence>
<feature type="domain" description="DUF7791" evidence="3">
    <location>
        <begin position="511"/>
        <end position="642"/>
    </location>
</feature>
<dbReference type="PANTHER" id="PTHR10039">
    <property type="entry name" value="AMELOGENIN"/>
    <property type="match status" value="1"/>
</dbReference>
<reference evidence="4" key="1">
    <citation type="journal article" date="2023" name="Mol. Phylogenet. Evol.">
        <title>Genome-scale phylogeny and comparative genomics of the fungal order Sordariales.</title>
        <authorList>
            <person name="Hensen N."/>
            <person name="Bonometti L."/>
            <person name="Westerberg I."/>
            <person name="Brannstrom I.O."/>
            <person name="Guillou S."/>
            <person name="Cros-Aarteil S."/>
            <person name="Calhoun S."/>
            <person name="Haridas S."/>
            <person name="Kuo A."/>
            <person name="Mondo S."/>
            <person name="Pangilinan J."/>
            <person name="Riley R."/>
            <person name="LaButti K."/>
            <person name="Andreopoulos B."/>
            <person name="Lipzen A."/>
            <person name="Chen C."/>
            <person name="Yan M."/>
            <person name="Daum C."/>
            <person name="Ng V."/>
            <person name="Clum A."/>
            <person name="Steindorff A."/>
            <person name="Ohm R.A."/>
            <person name="Martin F."/>
            <person name="Silar P."/>
            <person name="Natvig D.O."/>
            <person name="Lalanne C."/>
            <person name="Gautier V."/>
            <person name="Ament-Velasquez S.L."/>
            <person name="Kruys A."/>
            <person name="Hutchinson M.I."/>
            <person name="Powell A.J."/>
            <person name="Barry K."/>
            <person name="Miller A.N."/>
            <person name="Grigoriev I.V."/>
            <person name="Debuchy R."/>
            <person name="Gladieux P."/>
            <person name="Hiltunen Thoren M."/>
            <person name="Johannesson H."/>
        </authorList>
    </citation>
    <scope>NUCLEOTIDE SEQUENCE</scope>
    <source>
        <strain evidence="4">CBS 990.96</strain>
    </source>
</reference>
<name>A0AAN7BPL7_9PEZI</name>
<dbReference type="AlphaFoldDB" id="A0AAN7BPL7"/>
<dbReference type="Pfam" id="PF24883">
    <property type="entry name" value="NPHP3_N"/>
    <property type="match status" value="1"/>
</dbReference>
<organism evidence="4 5">
    <name type="scientific">Podospora fimiseda</name>
    <dbReference type="NCBI Taxonomy" id="252190"/>
    <lineage>
        <taxon>Eukaryota</taxon>
        <taxon>Fungi</taxon>
        <taxon>Dikarya</taxon>
        <taxon>Ascomycota</taxon>
        <taxon>Pezizomycotina</taxon>
        <taxon>Sordariomycetes</taxon>
        <taxon>Sordariomycetidae</taxon>
        <taxon>Sordariales</taxon>
        <taxon>Podosporaceae</taxon>
        <taxon>Podospora</taxon>
    </lineage>
</organism>
<comment type="caution">
    <text evidence="4">The sequence shown here is derived from an EMBL/GenBank/DDBJ whole genome shotgun (WGS) entry which is preliminary data.</text>
</comment>
<accession>A0AAN7BPL7</accession>